<name>A0AAV4AP50_9GAST</name>
<dbReference type="EMBL" id="BLXT01003974">
    <property type="protein sequence ID" value="GFO08655.1"/>
    <property type="molecule type" value="Genomic_DNA"/>
</dbReference>
<protein>
    <submittedName>
        <fullName evidence="2">Uncharacterized protein</fullName>
    </submittedName>
</protein>
<comment type="caution">
    <text evidence="2">The sequence shown here is derived from an EMBL/GenBank/DDBJ whole genome shotgun (WGS) entry which is preliminary data.</text>
</comment>
<reference evidence="2 3" key="1">
    <citation type="journal article" date="2021" name="Elife">
        <title>Chloroplast acquisition without the gene transfer in kleptoplastic sea slugs, Plakobranchus ocellatus.</title>
        <authorList>
            <person name="Maeda T."/>
            <person name="Takahashi S."/>
            <person name="Yoshida T."/>
            <person name="Shimamura S."/>
            <person name="Takaki Y."/>
            <person name="Nagai Y."/>
            <person name="Toyoda A."/>
            <person name="Suzuki Y."/>
            <person name="Arimoto A."/>
            <person name="Ishii H."/>
            <person name="Satoh N."/>
            <person name="Nishiyama T."/>
            <person name="Hasebe M."/>
            <person name="Maruyama T."/>
            <person name="Minagawa J."/>
            <person name="Obokata J."/>
            <person name="Shigenobu S."/>
        </authorList>
    </citation>
    <scope>NUCLEOTIDE SEQUENCE [LARGE SCALE GENOMIC DNA]</scope>
</reference>
<feature type="region of interest" description="Disordered" evidence="1">
    <location>
        <begin position="1"/>
        <end position="24"/>
    </location>
</feature>
<accession>A0AAV4AP50</accession>
<organism evidence="2 3">
    <name type="scientific">Plakobranchus ocellatus</name>
    <dbReference type="NCBI Taxonomy" id="259542"/>
    <lineage>
        <taxon>Eukaryota</taxon>
        <taxon>Metazoa</taxon>
        <taxon>Spiralia</taxon>
        <taxon>Lophotrochozoa</taxon>
        <taxon>Mollusca</taxon>
        <taxon>Gastropoda</taxon>
        <taxon>Heterobranchia</taxon>
        <taxon>Euthyneura</taxon>
        <taxon>Panpulmonata</taxon>
        <taxon>Sacoglossa</taxon>
        <taxon>Placobranchoidea</taxon>
        <taxon>Plakobranchidae</taxon>
        <taxon>Plakobranchus</taxon>
    </lineage>
</organism>
<dbReference type="AlphaFoldDB" id="A0AAV4AP50"/>
<keyword evidence="3" id="KW-1185">Reference proteome</keyword>
<evidence type="ECO:0000313" key="3">
    <source>
        <dbReference type="Proteomes" id="UP000735302"/>
    </source>
</evidence>
<evidence type="ECO:0000313" key="2">
    <source>
        <dbReference type="EMBL" id="GFO08655.1"/>
    </source>
</evidence>
<feature type="compositionally biased region" description="Basic residues" evidence="1">
    <location>
        <begin position="1"/>
        <end position="18"/>
    </location>
</feature>
<gene>
    <name evidence="2" type="ORF">PoB_003516000</name>
</gene>
<evidence type="ECO:0000256" key="1">
    <source>
        <dbReference type="SAM" id="MobiDB-lite"/>
    </source>
</evidence>
<sequence length="94" mass="10526">MDFLASKRRRGSRPRPRAQVRSEQVTKCYRARPGQNGAGVRPTWVLIIFYAQQGNLRLQALHQARVHVAGLEPGRKGPCRFQAGFADTMPPTSP</sequence>
<proteinExistence type="predicted"/>
<dbReference type="Proteomes" id="UP000735302">
    <property type="component" value="Unassembled WGS sequence"/>
</dbReference>